<dbReference type="InterPro" id="IPR015058">
    <property type="entry name" value="DUF1878"/>
</dbReference>
<dbReference type="OrthoDB" id="2353223at2"/>
<name>A0A0U9HIN5_9BACI</name>
<organism evidence="1 2">
    <name type="scientific">Oceanobacillus picturae</name>
    <dbReference type="NCBI Taxonomy" id="171693"/>
    <lineage>
        <taxon>Bacteria</taxon>
        <taxon>Bacillati</taxon>
        <taxon>Bacillota</taxon>
        <taxon>Bacilli</taxon>
        <taxon>Bacillales</taxon>
        <taxon>Bacillaceae</taxon>
        <taxon>Oceanobacillus</taxon>
    </lineage>
</organism>
<dbReference type="Proteomes" id="UP000052946">
    <property type="component" value="Unassembled WGS sequence"/>
</dbReference>
<proteinExistence type="predicted"/>
<evidence type="ECO:0000313" key="1">
    <source>
        <dbReference type="EMBL" id="GAQ19606.1"/>
    </source>
</evidence>
<dbReference type="EMBL" id="BBXV01000057">
    <property type="protein sequence ID" value="GAQ19606.1"/>
    <property type="molecule type" value="Genomic_DNA"/>
</dbReference>
<dbReference type="RefSeq" id="WP_058951204.1">
    <property type="nucleotide sequence ID" value="NZ_BBXV01000057.1"/>
</dbReference>
<protein>
    <recommendedName>
        <fullName evidence="3">DUF1878 family protein</fullName>
    </recommendedName>
</protein>
<dbReference type="AlphaFoldDB" id="A0A0U9HIN5"/>
<dbReference type="InterPro" id="IPR035945">
    <property type="entry name" value="YhaI-like_sf"/>
</dbReference>
<evidence type="ECO:0008006" key="3">
    <source>
        <dbReference type="Google" id="ProtNLM"/>
    </source>
</evidence>
<comment type="caution">
    <text evidence="1">The sequence shown here is derived from an EMBL/GenBank/DDBJ whole genome shotgun (WGS) entry which is preliminary data.</text>
</comment>
<accession>A0A0U9HIN5</accession>
<gene>
    <name evidence="1" type="ORF">OPHB3_3589</name>
</gene>
<reference evidence="2" key="1">
    <citation type="submission" date="2015-07" db="EMBL/GenBank/DDBJ databases">
        <title>Draft Genome Sequence of Oceanobacillus picturae Heshi-B3 that Was Isolated from Fermented Rice Bran with Aging Salted Mackerel, Which Was Named Heshiko as Traditional Fermented Seafood in Japan.</title>
        <authorList>
            <person name="Akuzawa S."/>
            <person name="Nakagawa J."/>
            <person name="Kanekatsu T."/>
            <person name="Kanesaki Y."/>
            <person name="Suzuki T."/>
        </authorList>
    </citation>
    <scope>NUCLEOTIDE SEQUENCE [LARGE SCALE GENOMIC DNA]</scope>
    <source>
        <strain evidence="2">Heshi-B3</strain>
    </source>
</reference>
<evidence type="ECO:0000313" key="2">
    <source>
        <dbReference type="Proteomes" id="UP000052946"/>
    </source>
</evidence>
<dbReference type="SUPFAM" id="SSF109915">
    <property type="entry name" value="Hypothetical protein YhaI"/>
    <property type="match status" value="1"/>
</dbReference>
<dbReference type="Gene3D" id="1.10.3750.10">
    <property type="entry name" value="YhaI-like"/>
    <property type="match status" value="1"/>
</dbReference>
<sequence length="121" mass="14194">MGRTEYNDNAAFHLQLLSKVIDLNKFPMIKMVLEKNVTDSEYNELLQLLSRLNEKYEVQQEEGLLDYSSLLIEFAGMLSEKLDPDATIYALKKEGYYPSLMAAFIKIIEKDKRKYKRGRNY</sequence>
<dbReference type="Pfam" id="PF08963">
    <property type="entry name" value="DUF1878"/>
    <property type="match status" value="1"/>
</dbReference>
<reference evidence="1 2" key="2">
    <citation type="journal article" date="2016" name="Genome Announc.">
        <title>Draft Genome Sequence of Oceanobacillus picturae Heshi-B3, Isolated from Fermented Rice Bran in a Traditional Japanese Seafood Dish.</title>
        <authorList>
            <person name="Akuzawa S."/>
            <person name="Nagaoka J."/>
            <person name="Kanekatsu M."/>
            <person name="Kanesaki Y."/>
            <person name="Suzuki T."/>
        </authorList>
    </citation>
    <scope>NUCLEOTIDE SEQUENCE [LARGE SCALE GENOMIC DNA]</scope>
    <source>
        <strain evidence="1 2">Heshi-B3</strain>
    </source>
</reference>